<dbReference type="AlphaFoldDB" id="A0A4R5KYW7"/>
<protein>
    <recommendedName>
        <fullName evidence="3">CoA transferase</fullName>
    </recommendedName>
</protein>
<dbReference type="Pfam" id="PF02515">
    <property type="entry name" value="CoA_transf_3"/>
    <property type="match status" value="1"/>
</dbReference>
<organism evidence="1 2">
    <name type="scientific">Arthrobacter terricola</name>
    <dbReference type="NCBI Taxonomy" id="2547396"/>
    <lineage>
        <taxon>Bacteria</taxon>
        <taxon>Bacillati</taxon>
        <taxon>Actinomycetota</taxon>
        <taxon>Actinomycetes</taxon>
        <taxon>Micrococcales</taxon>
        <taxon>Micrococcaceae</taxon>
        <taxon>Arthrobacter</taxon>
    </lineage>
</organism>
<proteinExistence type="predicted"/>
<dbReference type="OrthoDB" id="4909260at2"/>
<evidence type="ECO:0000313" key="2">
    <source>
        <dbReference type="Proteomes" id="UP000295511"/>
    </source>
</evidence>
<dbReference type="Gene3D" id="3.40.50.10540">
    <property type="entry name" value="Crotonobetainyl-coa:carnitine coa-transferase, domain 1"/>
    <property type="match status" value="1"/>
</dbReference>
<sequence length="406" mass="42622">MTSGSPDSQLAAARELLAGLGLKADAVELREALERQMPAVTALPPAEGWKSSGAAALTACDASPPGDIAASLRGASLVAQIISRRVGNELVIDGSTLLSERENLCLQRHEPQRGMTLRGGGRILKAADGWLAINLPRDTDWELVPALSMGAVEPRDEDALAEWMVAQIRRDVVERAALLGLAVGAIPRRGTVRRHPSPYEFSAAEMAAPLTRPLSSLTVMDLSRLWAGPLAGALVASAGANVVKVESLAQPELVIPEDSAFAHRLNGGKELLRLDFKDHAALGQTLAQADVVIVSARQRALNSLGLRPSPGQLWISISAYGGHEDPNQRVGYGDDAAAEAGAVCWHEDIPQFAGDALADPVTGLLAAVAVFGLLDTGRSGILRLDLAGAARWAIGPHGREVDNVAL</sequence>
<evidence type="ECO:0000313" key="1">
    <source>
        <dbReference type="EMBL" id="TDG01310.1"/>
    </source>
</evidence>
<dbReference type="EMBL" id="SMRU01000002">
    <property type="protein sequence ID" value="TDG01310.1"/>
    <property type="molecule type" value="Genomic_DNA"/>
</dbReference>
<dbReference type="InterPro" id="IPR050509">
    <property type="entry name" value="CoA-transferase_III"/>
</dbReference>
<accession>A0A4R5KYW7</accession>
<dbReference type="Proteomes" id="UP000295511">
    <property type="component" value="Unassembled WGS sequence"/>
</dbReference>
<dbReference type="SUPFAM" id="SSF89796">
    <property type="entry name" value="CoA-transferase family III (CaiB/BaiF)"/>
    <property type="match status" value="1"/>
</dbReference>
<dbReference type="GO" id="GO:0003824">
    <property type="term" value="F:catalytic activity"/>
    <property type="evidence" value="ECO:0007669"/>
    <property type="project" value="InterPro"/>
</dbReference>
<keyword evidence="2" id="KW-1185">Reference proteome</keyword>
<dbReference type="RefSeq" id="WP_133202570.1">
    <property type="nucleotide sequence ID" value="NZ_SMRU01000002.1"/>
</dbReference>
<dbReference type="InterPro" id="IPR023606">
    <property type="entry name" value="CoA-Trfase_III_dom_1_sf"/>
</dbReference>
<dbReference type="PANTHER" id="PTHR48228:SF5">
    <property type="entry name" value="ALPHA-METHYLACYL-COA RACEMASE"/>
    <property type="match status" value="1"/>
</dbReference>
<reference evidence="1 2" key="1">
    <citation type="submission" date="2019-03" db="EMBL/GenBank/DDBJ databases">
        <title>Whole genome sequence of Arthrobacter sp JH1-1.</title>
        <authorList>
            <person name="Trinh H.N."/>
        </authorList>
    </citation>
    <scope>NUCLEOTIDE SEQUENCE [LARGE SCALE GENOMIC DNA]</scope>
    <source>
        <strain evidence="1 2">JH1-1</strain>
    </source>
</reference>
<evidence type="ECO:0008006" key="3">
    <source>
        <dbReference type="Google" id="ProtNLM"/>
    </source>
</evidence>
<dbReference type="InterPro" id="IPR003673">
    <property type="entry name" value="CoA-Trfase_fam_III"/>
</dbReference>
<comment type="caution">
    <text evidence="1">The sequence shown here is derived from an EMBL/GenBank/DDBJ whole genome shotgun (WGS) entry which is preliminary data.</text>
</comment>
<name>A0A4R5KYW7_9MICC</name>
<dbReference type="PANTHER" id="PTHR48228">
    <property type="entry name" value="SUCCINYL-COA--D-CITRAMALATE COA-TRANSFERASE"/>
    <property type="match status" value="1"/>
</dbReference>
<gene>
    <name evidence="1" type="ORF">E1809_01970</name>
</gene>